<dbReference type="PANTHER" id="PTHR47640:SF11">
    <property type="entry name" value="RNA-BINDING PROTEIN 42"/>
    <property type="match status" value="1"/>
</dbReference>
<feature type="compositionally biased region" description="Basic residues" evidence="6">
    <location>
        <begin position="291"/>
        <end position="301"/>
    </location>
</feature>
<comment type="similarity">
    <text evidence="1">Belongs to the RRM RBM42 family.</text>
</comment>
<keyword evidence="3 5" id="KW-0694">RNA-binding</keyword>
<dbReference type="PANTHER" id="PTHR47640">
    <property type="entry name" value="TRNA SELENOCYSTEINE 1-ASSOCIATED PROTEIN 1-RELATED-RELATED"/>
    <property type="match status" value="1"/>
</dbReference>
<dbReference type="Gene3D" id="3.30.70.330">
    <property type="match status" value="1"/>
</dbReference>
<evidence type="ECO:0000256" key="4">
    <source>
        <dbReference type="ARBA" id="ARBA00030574"/>
    </source>
</evidence>
<feature type="domain" description="RRM" evidence="7">
    <location>
        <begin position="324"/>
        <end position="402"/>
    </location>
</feature>
<keyword evidence="9" id="KW-1185">Reference proteome</keyword>
<feature type="region of interest" description="Disordered" evidence="6">
    <location>
        <begin position="195"/>
        <end position="235"/>
    </location>
</feature>
<dbReference type="EMBL" id="OV696696">
    <property type="protein sequence ID" value="CAH1239649.1"/>
    <property type="molecule type" value="Genomic_DNA"/>
</dbReference>
<proteinExistence type="inferred from homology"/>
<dbReference type="InterPro" id="IPR000504">
    <property type="entry name" value="RRM_dom"/>
</dbReference>
<gene>
    <name evidence="8" type="primary">RBM42</name>
    <name evidence="8" type="ORF">BLAG_LOCUS3885</name>
</gene>
<name>A0A8J9YP61_BRALA</name>
<dbReference type="CDD" id="cd12383">
    <property type="entry name" value="RRM_RBM42"/>
    <property type="match status" value="1"/>
</dbReference>
<dbReference type="PROSITE" id="PS50102">
    <property type="entry name" value="RRM"/>
    <property type="match status" value="1"/>
</dbReference>
<dbReference type="OrthoDB" id="1749473at2759"/>
<dbReference type="GO" id="GO:0003729">
    <property type="term" value="F:mRNA binding"/>
    <property type="evidence" value="ECO:0007669"/>
    <property type="project" value="InterPro"/>
</dbReference>
<protein>
    <recommendedName>
        <fullName evidence="2">RNA-binding protein 42</fullName>
    </recommendedName>
    <alternativeName>
        <fullName evidence="4">RNA-binding motif protein 42</fullName>
    </alternativeName>
</protein>
<evidence type="ECO:0000256" key="2">
    <source>
        <dbReference type="ARBA" id="ARBA00015192"/>
    </source>
</evidence>
<sequence>MAAPDDHQQKLREMEAEMSRFEQEIAAPSPGIPAMALAMQGGHPRMVIGANTFNQVAASIATAQATMAIGVTAVRVGPMMNRPITVHSVQPVSAPIGPAMISVSRPVPAPRPIFIPHQLQRPPMVPAPPMPPMPPMSMSHMPPIHMSQMGPPMIRQAMVGPVGPMMGRPIGPMGGERMQMGPMPGPMQMPRQVPMAPPPPRPQPGVVVESGPTVYKPPTTATEQTEEPPSTDLVQPVEIAPVQPTVEQPVELPQPGHQQAGNSLSFRAPTVEQGQAVAAAEGSTSGPDNQKKRKQKDKQKKYVRTAAGQLWEDSSLQEWETDDFRIFCGDLGNEVNDDVLARAFNKYPSFLKAKVIRDKRTNKTKGYGFVSFKDPNDFVKAMREMNGKYVGNRPIKLRKSTWKDRSIDIVRKKQKERNKLGYKM</sequence>
<evidence type="ECO:0000313" key="9">
    <source>
        <dbReference type="Proteomes" id="UP000838412"/>
    </source>
</evidence>
<evidence type="ECO:0000256" key="3">
    <source>
        <dbReference type="ARBA" id="ARBA00022884"/>
    </source>
</evidence>
<evidence type="ECO:0000256" key="1">
    <source>
        <dbReference type="ARBA" id="ARBA00007408"/>
    </source>
</evidence>
<dbReference type="InterPro" id="IPR050825">
    <property type="entry name" value="RBM42_RBP45_47-like"/>
</dbReference>
<dbReference type="Proteomes" id="UP000838412">
    <property type="component" value="Chromosome 11"/>
</dbReference>
<dbReference type="InterPro" id="IPR035979">
    <property type="entry name" value="RBD_domain_sf"/>
</dbReference>
<dbReference type="InterPro" id="IPR034215">
    <property type="entry name" value="RBM42_RRM"/>
</dbReference>
<evidence type="ECO:0000313" key="8">
    <source>
        <dbReference type="EMBL" id="CAH1239649.1"/>
    </source>
</evidence>
<accession>A0A8J9YP61</accession>
<evidence type="ECO:0000256" key="6">
    <source>
        <dbReference type="SAM" id="MobiDB-lite"/>
    </source>
</evidence>
<reference evidence="8" key="1">
    <citation type="submission" date="2022-01" db="EMBL/GenBank/DDBJ databases">
        <authorList>
            <person name="Braso-Vives M."/>
        </authorList>
    </citation>
    <scope>NUCLEOTIDE SEQUENCE</scope>
</reference>
<organism evidence="8 9">
    <name type="scientific">Branchiostoma lanceolatum</name>
    <name type="common">Common lancelet</name>
    <name type="synonym">Amphioxus lanceolatum</name>
    <dbReference type="NCBI Taxonomy" id="7740"/>
    <lineage>
        <taxon>Eukaryota</taxon>
        <taxon>Metazoa</taxon>
        <taxon>Chordata</taxon>
        <taxon>Cephalochordata</taxon>
        <taxon>Leptocardii</taxon>
        <taxon>Amphioxiformes</taxon>
        <taxon>Branchiostomatidae</taxon>
        <taxon>Branchiostoma</taxon>
    </lineage>
</organism>
<feature type="region of interest" description="Disordered" evidence="6">
    <location>
        <begin position="271"/>
        <end position="301"/>
    </location>
</feature>
<dbReference type="InterPro" id="IPR012677">
    <property type="entry name" value="Nucleotide-bd_a/b_plait_sf"/>
</dbReference>
<evidence type="ECO:0000259" key="7">
    <source>
        <dbReference type="PROSITE" id="PS50102"/>
    </source>
</evidence>
<dbReference type="SMART" id="SM00360">
    <property type="entry name" value="RRM"/>
    <property type="match status" value="1"/>
</dbReference>
<evidence type="ECO:0000256" key="5">
    <source>
        <dbReference type="PROSITE-ProRule" id="PRU00176"/>
    </source>
</evidence>
<dbReference type="AlphaFoldDB" id="A0A8J9YP61"/>
<dbReference type="Pfam" id="PF00076">
    <property type="entry name" value="RRM_1"/>
    <property type="match status" value="1"/>
</dbReference>
<dbReference type="SUPFAM" id="SSF54928">
    <property type="entry name" value="RNA-binding domain, RBD"/>
    <property type="match status" value="1"/>
</dbReference>